<dbReference type="InterPro" id="IPR052380">
    <property type="entry name" value="Viral_DNA_packaging_terminase"/>
</dbReference>
<name>H2J4B5_MARPK</name>
<protein>
    <submittedName>
        <fullName evidence="3">Phage terminase, large subunit, PBSX family</fullName>
    </submittedName>
</protein>
<dbReference type="Gene3D" id="3.30.420.280">
    <property type="match status" value="1"/>
</dbReference>
<evidence type="ECO:0000313" key="3">
    <source>
        <dbReference type="EMBL" id="AEX84770.1"/>
    </source>
</evidence>
<dbReference type="InterPro" id="IPR035413">
    <property type="entry name" value="Terminase_L_C"/>
</dbReference>
<dbReference type="AlphaFoldDB" id="H2J4B5"/>
<dbReference type="OrthoDB" id="9768556at2"/>
<proteinExistence type="predicted"/>
<dbReference type="KEGG" id="mpz:Marpi_0320"/>
<feature type="domain" description="Phage terminase large subunit C-terminal" evidence="2">
    <location>
        <begin position="261"/>
        <end position="401"/>
    </location>
</feature>
<dbReference type="Pfam" id="PF04466">
    <property type="entry name" value="Terminase_3"/>
    <property type="match status" value="1"/>
</dbReference>
<dbReference type="EMBL" id="CP003257">
    <property type="protein sequence ID" value="AEX84770.1"/>
    <property type="molecule type" value="Genomic_DNA"/>
</dbReference>
<accession>H2J4B5</accession>
<dbReference type="PANTHER" id="PTHR39184:SF1">
    <property type="entry name" value="PBSX PHAGE TERMINASE LARGE SUBUNIT"/>
    <property type="match status" value="1"/>
</dbReference>
<dbReference type="RefSeq" id="WP_014295842.1">
    <property type="nucleotide sequence ID" value="NC_016751.1"/>
</dbReference>
<feature type="domain" description="Phage terminase large subunit N-terminal" evidence="1">
    <location>
        <begin position="26"/>
        <end position="218"/>
    </location>
</feature>
<dbReference type="eggNOG" id="COG1783">
    <property type="taxonomic scope" value="Bacteria"/>
</dbReference>
<gene>
    <name evidence="3" type="ordered locus">Marpi_0320</name>
</gene>
<evidence type="ECO:0000259" key="1">
    <source>
        <dbReference type="Pfam" id="PF04466"/>
    </source>
</evidence>
<dbReference type="InterPro" id="IPR027417">
    <property type="entry name" value="P-loop_NTPase"/>
</dbReference>
<evidence type="ECO:0000259" key="2">
    <source>
        <dbReference type="Pfam" id="PF17288"/>
    </source>
</evidence>
<dbReference type="InterPro" id="IPR006437">
    <property type="entry name" value="Phage_terminase_lsu"/>
</dbReference>
<reference evidence="4" key="2">
    <citation type="submission" date="2012-01" db="EMBL/GenBank/DDBJ databases">
        <title>Complete sequence of chromosome of Marinitoga piezophila KA3.</title>
        <authorList>
            <person name="Lucas S."/>
            <person name="Han J."/>
            <person name="Lapidus A."/>
            <person name="Cheng J.-F."/>
            <person name="Goodwin L."/>
            <person name="Pitluck S."/>
            <person name="Peters L."/>
            <person name="Mikhailova N."/>
            <person name="Teshima H."/>
            <person name="Detter J.C."/>
            <person name="Han C."/>
            <person name="Tapia R."/>
            <person name="Land M."/>
            <person name="Hauser L."/>
            <person name="Kyrpides N."/>
            <person name="Ivanova N."/>
            <person name="Pagani I."/>
            <person name="Jebbar M."/>
            <person name="Vannier P."/>
            <person name="Oger P."/>
            <person name="Cario A."/>
            <person name="Bartlett D."/>
            <person name="Noll K.M."/>
            <person name="Woyke T."/>
        </authorList>
    </citation>
    <scope>NUCLEOTIDE SEQUENCE [LARGE SCALE GENOMIC DNA]</scope>
    <source>
        <strain evidence="4">DSM 14283 / JCM 11233 / KA3</strain>
    </source>
</reference>
<dbReference type="Proteomes" id="UP000007161">
    <property type="component" value="Chromosome"/>
</dbReference>
<dbReference type="InterPro" id="IPR035412">
    <property type="entry name" value="Terminase_L_N"/>
</dbReference>
<dbReference type="NCBIfam" id="TIGR01547">
    <property type="entry name" value="phage_term_2"/>
    <property type="match status" value="1"/>
</dbReference>
<dbReference type="STRING" id="443254.Marpi_0320"/>
<sequence length="415" mass="48437">MILRIKHPEKIFNDVYFKNLKNTYGTQIYFGGASSGKSYFILGQRTILDVLTSNRNFLIVRNVARTNRHSTFNEVLKGIANFNLTDYFKINKSEMTITAFNGNQILFAGLDDVEKLKSITPAKGVITDIIIEEATEIRYDAFKQLTKRLRGKSDVKKRITLMFNPIYQTHWIYKEFFQGWVDDKEEFINKGRDLYILKTTYRNNKFLTADDIERIESETDPYYRDVYIEGNWGILGNVIFRNWKVEDTSKYNFDRYINGLDFGFANDPAAFVRMSFDRKRNRLFILDEIYATGLDNEELAKLIKEKIGSELVTCDSAEPKSIQELRKYGVNARGAKKGKGSLETGYKFLQKLEIIIDPKCQNTINEFTVHKWKENKNGEALPIPEDKDNHAIDAIRYGIEDEIIENTYIEEEMEW</sequence>
<keyword evidence="4" id="KW-1185">Reference proteome</keyword>
<reference evidence="3 4" key="1">
    <citation type="journal article" date="2012" name="J. Bacteriol.">
        <title>Complete Genome Sequence of the Thermophilic, Piezophilic, Heterotrophic Bacterium Marinitoga piezophila KA3.</title>
        <authorList>
            <person name="Lucas S."/>
            <person name="Han J."/>
            <person name="Lapidus A."/>
            <person name="Cheng J.F."/>
            <person name="Goodwin L.A."/>
            <person name="Pitluck S."/>
            <person name="Peters L."/>
            <person name="Mikhailova N."/>
            <person name="Teshima H."/>
            <person name="Detter J.C."/>
            <person name="Han C."/>
            <person name="Tapia R."/>
            <person name="Land M."/>
            <person name="Hauser L."/>
            <person name="Kyrpides N.C."/>
            <person name="Ivanova N."/>
            <person name="Pagani I."/>
            <person name="Vannier P."/>
            <person name="Oger P."/>
            <person name="Bartlett D.H."/>
            <person name="Noll K.M."/>
            <person name="Woyke T."/>
            <person name="Jebbar M."/>
        </authorList>
    </citation>
    <scope>NUCLEOTIDE SEQUENCE [LARGE SCALE GENOMIC DNA]</scope>
    <source>
        <strain evidence="4">DSM 14283 / JCM 11233 / KA3</strain>
    </source>
</reference>
<dbReference type="Pfam" id="PF17288">
    <property type="entry name" value="Terminase_3C"/>
    <property type="match status" value="1"/>
</dbReference>
<dbReference type="PANTHER" id="PTHR39184">
    <property type="match status" value="1"/>
</dbReference>
<organism evidence="3 4">
    <name type="scientific">Marinitoga piezophila (strain DSM 14283 / JCM 11233 / KA3)</name>
    <dbReference type="NCBI Taxonomy" id="443254"/>
    <lineage>
        <taxon>Bacteria</taxon>
        <taxon>Thermotogati</taxon>
        <taxon>Thermotogota</taxon>
        <taxon>Thermotogae</taxon>
        <taxon>Petrotogales</taxon>
        <taxon>Petrotogaceae</taxon>
        <taxon>Marinitoga</taxon>
    </lineage>
</organism>
<dbReference type="HOGENOM" id="CLU_035697_3_0_0"/>
<dbReference type="Gene3D" id="3.40.50.300">
    <property type="entry name" value="P-loop containing nucleotide triphosphate hydrolases"/>
    <property type="match status" value="1"/>
</dbReference>
<evidence type="ECO:0000313" key="4">
    <source>
        <dbReference type="Proteomes" id="UP000007161"/>
    </source>
</evidence>